<name>A0ABW3FWM2_9PSEU</name>
<dbReference type="InterPro" id="IPR052901">
    <property type="entry name" value="Bact_TGase-like"/>
</dbReference>
<feature type="transmembrane region" description="Helical" evidence="2">
    <location>
        <begin position="40"/>
        <end position="58"/>
    </location>
</feature>
<evidence type="ECO:0000313" key="5">
    <source>
        <dbReference type="Proteomes" id="UP001597018"/>
    </source>
</evidence>
<organism evidence="4 5">
    <name type="scientific">Saccharopolyspora rosea</name>
    <dbReference type="NCBI Taxonomy" id="524884"/>
    <lineage>
        <taxon>Bacteria</taxon>
        <taxon>Bacillati</taxon>
        <taxon>Actinomycetota</taxon>
        <taxon>Actinomycetes</taxon>
        <taxon>Pseudonocardiales</taxon>
        <taxon>Pseudonocardiaceae</taxon>
        <taxon>Saccharopolyspora</taxon>
    </lineage>
</organism>
<feature type="compositionally biased region" description="Pro residues" evidence="1">
    <location>
        <begin position="559"/>
        <end position="580"/>
    </location>
</feature>
<comment type="caution">
    <text evidence="4">The sequence shown here is derived from an EMBL/GenBank/DDBJ whole genome shotgun (WGS) entry which is preliminary data.</text>
</comment>
<dbReference type="RefSeq" id="WP_263248879.1">
    <property type="nucleotide sequence ID" value="NZ_BAABLT010000004.1"/>
</dbReference>
<protein>
    <submittedName>
        <fullName evidence="4">DUF3488 and DUF4129 domain-containing transglutaminase family protein</fullName>
    </submittedName>
</protein>
<feature type="region of interest" description="Disordered" evidence="1">
    <location>
        <begin position="309"/>
        <end position="330"/>
    </location>
</feature>
<feature type="transmembrane region" description="Helical" evidence="2">
    <location>
        <begin position="65"/>
        <end position="93"/>
    </location>
</feature>
<evidence type="ECO:0000313" key="4">
    <source>
        <dbReference type="EMBL" id="MFD0921245.1"/>
    </source>
</evidence>
<keyword evidence="2" id="KW-0812">Transmembrane</keyword>
<feature type="region of interest" description="Disordered" evidence="1">
    <location>
        <begin position="537"/>
        <end position="605"/>
    </location>
</feature>
<feature type="transmembrane region" description="Helical" evidence="2">
    <location>
        <begin position="12"/>
        <end position="34"/>
    </location>
</feature>
<dbReference type="PANTHER" id="PTHR42736">
    <property type="entry name" value="PROTEIN-GLUTAMINE GAMMA-GLUTAMYLTRANSFERASE"/>
    <property type="match status" value="1"/>
</dbReference>
<dbReference type="Pfam" id="PF01841">
    <property type="entry name" value="Transglut_core"/>
    <property type="match status" value="1"/>
</dbReference>
<dbReference type="SMART" id="SM00460">
    <property type="entry name" value="TGc"/>
    <property type="match status" value="1"/>
</dbReference>
<dbReference type="EMBL" id="JBHTIW010000011">
    <property type="protein sequence ID" value="MFD0921245.1"/>
    <property type="molecule type" value="Genomic_DNA"/>
</dbReference>
<proteinExistence type="predicted"/>
<dbReference type="InterPro" id="IPR021878">
    <property type="entry name" value="TgpA_N"/>
</dbReference>
<dbReference type="SUPFAM" id="SSF54001">
    <property type="entry name" value="Cysteine proteinases"/>
    <property type="match status" value="1"/>
</dbReference>
<gene>
    <name evidence="4" type="ORF">ACFQ16_15970</name>
</gene>
<feature type="transmembrane region" description="Helical" evidence="2">
    <location>
        <begin position="211"/>
        <end position="234"/>
    </location>
</feature>
<sequence>MSGTTLWRTVDTSLVSTAAGAVAVLCAATAFAGVFSDARWVLPALVSVVSVAVVGALGRRFLRRAVLVVPAQLAVLLVVLTTLFSGSAVLGVLPGPAAVDELGTLLVRAVDIVRTGVPPVAAEPALQCLVSLGLGLVAVVVDAIVLGFAAPAVSGLVLLCVFAVPASLDGALLPWWSFTLGVLGFALLLATGGQHRGWRRWEDRERVAHTLFGPTTTAVAASATAIALVVGVTATGVGTQGRLPGSGPDGLGGTDGIGLQPFTSLRGQLNRGRVVELFRVRGLPHGAYLRAMTLRKFDPQRGWQLDGLTQGVPADRPLPLPEGTTIGGGEPARVEIQPIGYRDPWLPVFGNPTEVSGMGPDWRYDPAAGIVFTQTNQESRPYTERLVLPSPSPHDLRNAHGPEAIAPAYLDTAGISPQVTALARRITAGARTDFDKAVALNRFFTDPANGFHYDLRTAPATGSDALSDFLFHGRRGFCEQFASSMAVMLRAAGIPSRVAIGFTAGSRDGDERVITTEDAHAWVEAYFPGWGWQTFDPTPLDDGRTSLPPFLGSELHPAQPAPQPTPGGTPTPPTVQPQPDHPSTDDHGGAVPSPAPGRGADSGGVGPWPTAVGLLAVLLALLASPAAVREARRRRRLHAVAEGDAGAASIAWLEVLDEFRDRGAAPAPTDTARMVADGLIDDHALDESGAEALRSLVTAVEREWYAPTSPQADDTLANTLDEVRDSLARSAPLPWRDRLFPRSVFRLAPARA</sequence>
<dbReference type="Pfam" id="PF13559">
    <property type="entry name" value="DUF4129"/>
    <property type="match status" value="1"/>
</dbReference>
<feature type="transmembrane region" description="Helical" evidence="2">
    <location>
        <begin position="124"/>
        <end position="141"/>
    </location>
</feature>
<keyword evidence="2" id="KW-1133">Transmembrane helix</keyword>
<feature type="transmembrane region" description="Helical" evidence="2">
    <location>
        <begin position="172"/>
        <end position="190"/>
    </location>
</feature>
<dbReference type="PANTHER" id="PTHR42736:SF1">
    <property type="entry name" value="PROTEIN-GLUTAMINE GAMMA-GLUTAMYLTRANSFERASE"/>
    <property type="match status" value="1"/>
</dbReference>
<feature type="transmembrane region" description="Helical" evidence="2">
    <location>
        <begin position="608"/>
        <end position="628"/>
    </location>
</feature>
<feature type="domain" description="Transglutaminase-like" evidence="3">
    <location>
        <begin position="470"/>
        <end position="539"/>
    </location>
</feature>
<keyword evidence="2" id="KW-0472">Membrane</keyword>
<keyword evidence="5" id="KW-1185">Reference proteome</keyword>
<accession>A0ABW3FWM2</accession>
<dbReference type="Gene3D" id="3.10.620.30">
    <property type="match status" value="1"/>
</dbReference>
<feature type="transmembrane region" description="Helical" evidence="2">
    <location>
        <begin position="148"/>
        <end position="166"/>
    </location>
</feature>
<dbReference type="InterPro" id="IPR002931">
    <property type="entry name" value="Transglutaminase-like"/>
</dbReference>
<reference evidence="5" key="1">
    <citation type="journal article" date="2019" name="Int. J. Syst. Evol. Microbiol.">
        <title>The Global Catalogue of Microorganisms (GCM) 10K type strain sequencing project: providing services to taxonomists for standard genome sequencing and annotation.</title>
        <authorList>
            <consortium name="The Broad Institute Genomics Platform"/>
            <consortium name="The Broad Institute Genome Sequencing Center for Infectious Disease"/>
            <person name="Wu L."/>
            <person name="Ma J."/>
        </authorList>
    </citation>
    <scope>NUCLEOTIDE SEQUENCE [LARGE SCALE GENOMIC DNA]</scope>
    <source>
        <strain evidence="5">CCUG 56401</strain>
    </source>
</reference>
<evidence type="ECO:0000256" key="2">
    <source>
        <dbReference type="SAM" id="Phobius"/>
    </source>
</evidence>
<evidence type="ECO:0000259" key="3">
    <source>
        <dbReference type="SMART" id="SM00460"/>
    </source>
</evidence>
<dbReference type="Pfam" id="PF11992">
    <property type="entry name" value="TgpA_N"/>
    <property type="match status" value="1"/>
</dbReference>
<evidence type="ECO:0000256" key="1">
    <source>
        <dbReference type="SAM" id="MobiDB-lite"/>
    </source>
</evidence>
<dbReference type="Proteomes" id="UP001597018">
    <property type="component" value="Unassembled WGS sequence"/>
</dbReference>
<dbReference type="InterPro" id="IPR025403">
    <property type="entry name" value="TgpA-like_C"/>
</dbReference>
<dbReference type="InterPro" id="IPR038765">
    <property type="entry name" value="Papain-like_cys_pep_sf"/>
</dbReference>